<evidence type="ECO:0000256" key="5">
    <source>
        <dbReference type="ARBA" id="ARBA00022801"/>
    </source>
</evidence>
<dbReference type="GO" id="GO:0004540">
    <property type="term" value="F:RNA nuclease activity"/>
    <property type="evidence" value="ECO:0007669"/>
    <property type="project" value="InterPro"/>
</dbReference>
<gene>
    <name evidence="8" type="primary">vapC</name>
    <name evidence="10" type="ORF">D5R40_18515</name>
</gene>
<evidence type="ECO:0000256" key="8">
    <source>
        <dbReference type="HAMAP-Rule" id="MF_00265"/>
    </source>
</evidence>
<dbReference type="SUPFAM" id="SSF88723">
    <property type="entry name" value="PIN domain-like"/>
    <property type="match status" value="1"/>
</dbReference>
<reference evidence="10 11" key="1">
    <citation type="journal article" date="2018" name="ACS Chem. Biol.">
        <title>Ketoreductase domain dysfunction expands chemodiversity: malyngamide biosynthesis in the cyanobacterium Okeania hirsuta.</title>
        <authorList>
            <person name="Moss N.A."/>
            <person name="Leao T."/>
            <person name="Rankin M."/>
            <person name="McCullough T.M."/>
            <person name="Qu P."/>
            <person name="Korobeynikov A."/>
            <person name="Smith J.L."/>
            <person name="Gerwick L."/>
            <person name="Gerwick W.H."/>
        </authorList>
    </citation>
    <scope>NUCLEOTIDE SEQUENCE [LARGE SCALE GENOMIC DNA]</scope>
    <source>
        <strain evidence="10 11">PAB10Feb10-1</strain>
    </source>
</reference>
<evidence type="ECO:0000256" key="6">
    <source>
        <dbReference type="ARBA" id="ARBA00022842"/>
    </source>
</evidence>
<protein>
    <recommendedName>
        <fullName evidence="8">Ribonuclease VapC</fullName>
        <shortName evidence="8">RNase VapC</shortName>
        <ecNumber evidence="8">3.1.-.-</ecNumber>
    </recommendedName>
    <alternativeName>
        <fullName evidence="8">Toxin VapC</fullName>
    </alternativeName>
</protein>
<dbReference type="GO" id="GO:0016787">
    <property type="term" value="F:hydrolase activity"/>
    <property type="evidence" value="ECO:0007669"/>
    <property type="project" value="UniProtKB-KW"/>
</dbReference>
<keyword evidence="5 8" id="KW-0378">Hydrolase</keyword>
<evidence type="ECO:0000256" key="4">
    <source>
        <dbReference type="ARBA" id="ARBA00022723"/>
    </source>
</evidence>
<evidence type="ECO:0000256" key="7">
    <source>
        <dbReference type="ARBA" id="ARBA00038093"/>
    </source>
</evidence>
<dbReference type="InterPro" id="IPR022907">
    <property type="entry name" value="VapC_family"/>
</dbReference>
<keyword evidence="2 8" id="KW-1277">Toxin-antitoxin system</keyword>
<keyword evidence="11" id="KW-1185">Reference proteome</keyword>
<dbReference type="InterPro" id="IPR029060">
    <property type="entry name" value="PIN-like_dom_sf"/>
</dbReference>
<keyword evidence="3 8" id="KW-0540">Nuclease</keyword>
<evidence type="ECO:0000313" key="11">
    <source>
        <dbReference type="Proteomes" id="UP000269154"/>
    </source>
</evidence>
<dbReference type="Pfam" id="PF01850">
    <property type="entry name" value="PIN"/>
    <property type="match status" value="1"/>
</dbReference>
<dbReference type="GO" id="GO:0090729">
    <property type="term" value="F:toxin activity"/>
    <property type="evidence" value="ECO:0007669"/>
    <property type="project" value="UniProtKB-KW"/>
</dbReference>
<evidence type="ECO:0000256" key="2">
    <source>
        <dbReference type="ARBA" id="ARBA00022649"/>
    </source>
</evidence>
<feature type="domain" description="PIN" evidence="9">
    <location>
        <begin position="1"/>
        <end position="121"/>
    </location>
</feature>
<evidence type="ECO:0000259" key="9">
    <source>
        <dbReference type="SMART" id="SM00670"/>
    </source>
</evidence>
<dbReference type="PANTHER" id="PTHR33653:SF1">
    <property type="entry name" value="RIBONUCLEASE VAPC2"/>
    <property type="match status" value="1"/>
</dbReference>
<dbReference type="OrthoDB" id="9796690at2"/>
<dbReference type="CDD" id="cd18745">
    <property type="entry name" value="PIN_VapC4-5_FitB-like"/>
    <property type="match status" value="1"/>
</dbReference>
<sequence>MRYLLDTNVIVRYLNRRSTLIRERLQQVAVKDVFVCSVVKAELFYGANKSNNPAKILLRQKEFLSEFISLDFDDKSAEVYGIIRADLEKKGTPVGSNDLQIAAIAMANNLTLVTHNTREFERIDGLIYEDWEEERK</sequence>
<dbReference type="RefSeq" id="WP_124155009.1">
    <property type="nucleotide sequence ID" value="NZ_CAWOLW010000014.1"/>
</dbReference>
<evidence type="ECO:0000256" key="1">
    <source>
        <dbReference type="ARBA" id="ARBA00001946"/>
    </source>
</evidence>
<dbReference type="Proteomes" id="UP000269154">
    <property type="component" value="Unassembled WGS sequence"/>
</dbReference>
<evidence type="ECO:0000313" key="10">
    <source>
        <dbReference type="EMBL" id="RQH37033.1"/>
    </source>
</evidence>
<keyword evidence="4 8" id="KW-0479">Metal-binding</keyword>
<dbReference type="PANTHER" id="PTHR33653">
    <property type="entry name" value="RIBONUCLEASE VAPC2"/>
    <property type="match status" value="1"/>
</dbReference>
<feature type="binding site" evidence="8">
    <location>
        <position position="98"/>
    </location>
    <ligand>
        <name>Mg(2+)</name>
        <dbReference type="ChEBI" id="CHEBI:18420"/>
    </ligand>
</feature>
<organism evidence="10 11">
    <name type="scientific">Okeania hirsuta</name>
    <dbReference type="NCBI Taxonomy" id="1458930"/>
    <lineage>
        <taxon>Bacteria</taxon>
        <taxon>Bacillati</taxon>
        <taxon>Cyanobacteriota</taxon>
        <taxon>Cyanophyceae</taxon>
        <taxon>Oscillatoriophycideae</taxon>
        <taxon>Oscillatoriales</taxon>
        <taxon>Microcoleaceae</taxon>
        <taxon>Okeania</taxon>
    </lineage>
</organism>
<comment type="cofactor">
    <cofactor evidence="1 8">
        <name>Mg(2+)</name>
        <dbReference type="ChEBI" id="CHEBI:18420"/>
    </cofactor>
</comment>
<dbReference type="EC" id="3.1.-.-" evidence="8"/>
<keyword evidence="6 8" id="KW-0460">Magnesium</keyword>
<proteinExistence type="inferred from homology"/>
<comment type="caution">
    <text evidence="10">The sequence shown here is derived from an EMBL/GenBank/DDBJ whole genome shotgun (WGS) entry which is preliminary data.</text>
</comment>
<accession>A0A3N6RLD5</accession>
<dbReference type="InterPro" id="IPR002716">
    <property type="entry name" value="PIN_dom"/>
</dbReference>
<keyword evidence="8" id="KW-0800">Toxin</keyword>
<dbReference type="GO" id="GO:0000287">
    <property type="term" value="F:magnesium ion binding"/>
    <property type="evidence" value="ECO:0007669"/>
    <property type="project" value="UniProtKB-UniRule"/>
</dbReference>
<dbReference type="Gene3D" id="3.40.50.1010">
    <property type="entry name" value="5'-nuclease"/>
    <property type="match status" value="1"/>
</dbReference>
<comment type="function">
    <text evidence="8">Toxic component of a toxin-antitoxin (TA) system. An RNase.</text>
</comment>
<dbReference type="InterPro" id="IPR050556">
    <property type="entry name" value="Type_II_TA_system_RNase"/>
</dbReference>
<evidence type="ECO:0000256" key="3">
    <source>
        <dbReference type="ARBA" id="ARBA00022722"/>
    </source>
</evidence>
<dbReference type="SMART" id="SM00670">
    <property type="entry name" value="PINc"/>
    <property type="match status" value="1"/>
</dbReference>
<name>A0A3N6RLD5_9CYAN</name>
<dbReference type="HAMAP" id="MF_00265">
    <property type="entry name" value="VapC_Nob1"/>
    <property type="match status" value="1"/>
</dbReference>
<dbReference type="EMBL" id="RCBY01000110">
    <property type="protein sequence ID" value="RQH37033.1"/>
    <property type="molecule type" value="Genomic_DNA"/>
</dbReference>
<comment type="similarity">
    <text evidence="7 8">Belongs to the PINc/VapC protein family.</text>
</comment>
<dbReference type="AlphaFoldDB" id="A0A3N6RLD5"/>
<feature type="binding site" evidence="8">
    <location>
        <position position="6"/>
    </location>
    <ligand>
        <name>Mg(2+)</name>
        <dbReference type="ChEBI" id="CHEBI:18420"/>
    </ligand>
</feature>